<sequence>MRHMYRSLRPWGLDDNTMVVSESILQQMEPTHKDQSQDTPSTSIRPENMAWIMYTSGSIGIPKGVVLEHRNLRSNHVGKGNMCNMDPTTRAFRFSAYTFNVPISDIFITLACGSTVCVRGKRADE</sequence>
<dbReference type="PANTHER" id="PTHR45527:SF16">
    <property type="entry name" value="NONRIBOSOMAL PEPTIDE SYNTHASE ATNA-RELATED"/>
    <property type="match status" value="1"/>
</dbReference>
<dbReference type="PANTHER" id="PTHR45527">
    <property type="entry name" value="NONRIBOSOMAL PEPTIDE SYNTHETASE"/>
    <property type="match status" value="1"/>
</dbReference>
<evidence type="ECO:0000256" key="1">
    <source>
        <dbReference type="ARBA" id="ARBA00022450"/>
    </source>
</evidence>
<dbReference type="GO" id="GO:0043041">
    <property type="term" value="P:amino acid activation for nonribosomal peptide biosynthetic process"/>
    <property type="evidence" value="ECO:0007669"/>
    <property type="project" value="TreeGrafter"/>
</dbReference>
<keyword evidence="2" id="KW-0597">Phosphoprotein</keyword>
<feature type="domain" description="AMP-dependent synthetase/ligase" evidence="4">
    <location>
        <begin position="22"/>
        <end position="120"/>
    </location>
</feature>
<accession>A0A9P7ZR52</accession>
<dbReference type="GO" id="GO:0031177">
    <property type="term" value="F:phosphopantetheine binding"/>
    <property type="evidence" value="ECO:0007669"/>
    <property type="project" value="TreeGrafter"/>
</dbReference>
<evidence type="ECO:0000256" key="2">
    <source>
        <dbReference type="ARBA" id="ARBA00022553"/>
    </source>
</evidence>
<reference evidence="5" key="1">
    <citation type="journal article" date="2021" name="IMA Fungus">
        <title>Genomic characterization of three marine fungi, including Emericellopsis atlantica sp. nov. with signatures of a generalist lifestyle and marine biomass degradation.</title>
        <authorList>
            <person name="Hagestad O.C."/>
            <person name="Hou L."/>
            <person name="Andersen J.H."/>
            <person name="Hansen E.H."/>
            <person name="Altermark B."/>
            <person name="Li C."/>
            <person name="Kuhnert E."/>
            <person name="Cox R.J."/>
            <person name="Crous P.W."/>
            <person name="Spatafora J.W."/>
            <person name="Lail K."/>
            <person name="Amirebrahimi M."/>
            <person name="Lipzen A."/>
            <person name="Pangilinan J."/>
            <person name="Andreopoulos W."/>
            <person name="Hayes R.D."/>
            <person name="Ng V."/>
            <person name="Grigoriev I.V."/>
            <person name="Jackson S.A."/>
            <person name="Sutton T.D.S."/>
            <person name="Dobson A.D.W."/>
            <person name="Rama T."/>
        </authorList>
    </citation>
    <scope>NUCLEOTIDE SEQUENCE</scope>
    <source>
        <strain evidence="5">TS7</strain>
    </source>
</reference>
<dbReference type="GO" id="GO:0005737">
    <property type="term" value="C:cytoplasm"/>
    <property type="evidence" value="ECO:0007669"/>
    <property type="project" value="TreeGrafter"/>
</dbReference>
<proteinExistence type="predicted"/>
<evidence type="ECO:0000259" key="4">
    <source>
        <dbReference type="Pfam" id="PF00501"/>
    </source>
</evidence>
<dbReference type="Proteomes" id="UP000887229">
    <property type="component" value="Unassembled WGS sequence"/>
</dbReference>
<dbReference type="PROSITE" id="PS00455">
    <property type="entry name" value="AMP_BINDING"/>
    <property type="match status" value="1"/>
</dbReference>
<dbReference type="RefSeq" id="XP_046120728.1">
    <property type="nucleotide sequence ID" value="XM_046260149.1"/>
</dbReference>
<protein>
    <recommendedName>
        <fullName evidence="4">AMP-dependent synthetase/ligase domain-containing protein</fullName>
    </recommendedName>
</protein>
<dbReference type="Pfam" id="PF00501">
    <property type="entry name" value="AMP-binding"/>
    <property type="match status" value="1"/>
</dbReference>
<dbReference type="InterPro" id="IPR042099">
    <property type="entry name" value="ANL_N_sf"/>
</dbReference>
<evidence type="ECO:0000256" key="3">
    <source>
        <dbReference type="ARBA" id="ARBA00022598"/>
    </source>
</evidence>
<evidence type="ECO:0000313" key="6">
    <source>
        <dbReference type="Proteomes" id="UP000887229"/>
    </source>
</evidence>
<evidence type="ECO:0000313" key="5">
    <source>
        <dbReference type="EMBL" id="KAG9256804.1"/>
    </source>
</evidence>
<gene>
    <name evidence="5" type="ORF">F5Z01DRAFT_488766</name>
</gene>
<dbReference type="EMBL" id="MU251247">
    <property type="protein sequence ID" value="KAG9256804.1"/>
    <property type="molecule type" value="Genomic_DNA"/>
</dbReference>
<dbReference type="OrthoDB" id="416786at2759"/>
<dbReference type="SUPFAM" id="SSF56801">
    <property type="entry name" value="Acetyl-CoA synthetase-like"/>
    <property type="match status" value="1"/>
</dbReference>
<dbReference type="GO" id="GO:0044550">
    <property type="term" value="P:secondary metabolite biosynthetic process"/>
    <property type="evidence" value="ECO:0007669"/>
    <property type="project" value="TreeGrafter"/>
</dbReference>
<keyword evidence="1" id="KW-0596">Phosphopantetheine</keyword>
<dbReference type="AlphaFoldDB" id="A0A9P7ZR52"/>
<dbReference type="Gene3D" id="3.40.50.12780">
    <property type="entry name" value="N-terminal domain of ligase-like"/>
    <property type="match status" value="1"/>
</dbReference>
<name>A0A9P7ZR52_9HYPO</name>
<dbReference type="GeneID" id="70291052"/>
<dbReference type="GO" id="GO:0016874">
    <property type="term" value="F:ligase activity"/>
    <property type="evidence" value="ECO:0007669"/>
    <property type="project" value="UniProtKB-KW"/>
</dbReference>
<comment type="caution">
    <text evidence="5">The sequence shown here is derived from an EMBL/GenBank/DDBJ whole genome shotgun (WGS) entry which is preliminary data.</text>
</comment>
<dbReference type="InterPro" id="IPR000873">
    <property type="entry name" value="AMP-dep_synth/lig_dom"/>
</dbReference>
<dbReference type="InterPro" id="IPR020845">
    <property type="entry name" value="AMP-binding_CS"/>
</dbReference>
<keyword evidence="3" id="KW-0436">Ligase</keyword>
<keyword evidence="6" id="KW-1185">Reference proteome</keyword>
<organism evidence="5 6">
    <name type="scientific">Emericellopsis atlantica</name>
    <dbReference type="NCBI Taxonomy" id="2614577"/>
    <lineage>
        <taxon>Eukaryota</taxon>
        <taxon>Fungi</taxon>
        <taxon>Dikarya</taxon>
        <taxon>Ascomycota</taxon>
        <taxon>Pezizomycotina</taxon>
        <taxon>Sordariomycetes</taxon>
        <taxon>Hypocreomycetidae</taxon>
        <taxon>Hypocreales</taxon>
        <taxon>Bionectriaceae</taxon>
        <taxon>Emericellopsis</taxon>
    </lineage>
</organism>